<dbReference type="InterPro" id="IPR036390">
    <property type="entry name" value="WH_DNA-bd_sf"/>
</dbReference>
<dbReference type="InterPro" id="IPR005650">
    <property type="entry name" value="BlaI_family"/>
</dbReference>
<dbReference type="InterPro" id="IPR014071">
    <property type="entry name" value="Cu_transp_CopY/TcrY"/>
</dbReference>
<dbReference type="AlphaFoldDB" id="A0A0M9DD74"/>
<evidence type="ECO:0000313" key="5">
    <source>
        <dbReference type="EMBL" id="KOY76424.1"/>
    </source>
</evidence>
<dbReference type="SUPFAM" id="SSF46785">
    <property type="entry name" value="Winged helix' DNA-binding domain"/>
    <property type="match status" value="1"/>
</dbReference>
<reference evidence="5 6" key="1">
    <citation type="journal article" date="2015" name="Genome Biol. Evol.">
        <title>Functionally Structured Genomes in Lactobacillus kunkeei Colonizing the Honey Crop and Food Products of Honeybees and Stingless Bees.</title>
        <authorList>
            <person name="Tamarit D."/>
            <person name="Ellegaard K.M."/>
            <person name="Wikander J."/>
            <person name="Olofsson T."/>
            <person name="Vasquez A."/>
            <person name="Andersson S.G."/>
        </authorList>
    </citation>
    <scope>NUCLEOTIDE SEQUENCE [LARGE SCALE GENOMIC DNA]</scope>
    <source>
        <strain evidence="5 6">LAko</strain>
    </source>
</reference>
<evidence type="ECO:0000256" key="3">
    <source>
        <dbReference type="ARBA" id="ARBA00023125"/>
    </source>
</evidence>
<dbReference type="Proteomes" id="UP000037778">
    <property type="component" value="Unassembled WGS sequence"/>
</dbReference>
<dbReference type="PATRIC" id="fig|148814.8.peg.924"/>
<comment type="caution">
    <text evidence="5">The sequence shown here is derived from an EMBL/GenBank/DDBJ whole genome shotgun (WGS) entry which is preliminary data.</text>
</comment>
<organism evidence="5 6">
    <name type="scientific">Apilactobacillus kunkeei</name>
    <dbReference type="NCBI Taxonomy" id="148814"/>
    <lineage>
        <taxon>Bacteria</taxon>
        <taxon>Bacillati</taxon>
        <taxon>Bacillota</taxon>
        <taxon>Bacilli</taxon>
        <taxon>Lactobacillales</taxon>
        <taxon>Lactobacillaceae</taxon>
        <taxon>Apilactobacillus</taxon>
    </lineage>
</organism>
<dbReference type="InterPro" id="IPR036388">
    <property type="entry name" value="WH-like_DNA-bd_sf"/>
</dbReference>
<keyword evidence="3" id="KW-0238">DNA-binding</keyword>
<keyword evidence="4" id="KW-0804">Transcription</keyword>
<dbReference type="GO" id="GO:0003677">
    <property type="term" value="F:DNA binding"/>
    <property type="evidence" value="ECO:0007669"/>
    <property type="project" value="UniProtKB-KW"/>
</dbReference>
<dbReference type="NCBIfam" id="TIGR02698">
    <property type="entry name" value="CopY_TcrY"/>
    <property type="match status" value="1"/>
</dbReference>
<gene>
    <name evidence="5" type="ORF">RZ71_08760</name>
</gene>
<dbReference type="GO" id="GO:0045892">
    <property type="term" value="P:negative regulation of DNA-templated transcription"/>
    <property type="evidence" value="ECO:0007669"/>
    <property type="project" value="InterPro"/>
</dbReference>
<dbReference type="PIRSF" id="PIRSF019455">
    <property type="entry name" value="CopR_AtkY"/>
    <property type="match status" value="1"/>
</dbReference>
<evidence type="ECO:0000313" key="6">
    <source>
        <dbReference type="Proteomes" id="UP000037778"/>
    </source>
</evidence>
<dbReference type="EMBL" id="JXCY01000006">
    <property type="protein sequence ID" value="KOY76424.1"/>
    <property type="molecule type" value="Genomic_DNA"/>
</dbReference>
<comment type="similarity">
    <text evidence="1">Belongs to the BlaI transcriptional regulatory family.</text>
</comment>
<evidence type="ECO:0000256" key="2">
    <source>
        <dbReference type="ARBA" id="ARBA00023015"/>
    </source>
</evidence>
<accession>A0A0M9DD74</accession>
<dbReference type="Pfam" id="PF03965">
    <property type="entry name" value="Penicillinase_R"/>
    <property type="match status" value="1"/>
</dbReference>
<protein>
    <submittedName>
        <fullName evidence="5">Penicillinase repressor</fullName>
    </submittedName>
</protein>
<dbReference type="RefSeq" id="WP_053791891.1">
    <property type="nucleotide sequence ID" value="NZ_JXCY01000006.1"/>
</dbReference>
<dbReference type="Gene3D" id="1.10.10.10">
    <property type="entry name" value="Winged helix-like DNA-binding domain superfamily/Winged helix DNA-binding domain"/>
    <property type="match status" value="1"/>
</dbReference>
<evidence type="ECO:0000256" key="1">
    <source>
        <dbReference type="ARBA" id="ARBA00011046"/>
    </source>
</evidence>
<proteinExistence type="inferred from homology"/>
<keyword evidence="6" id="KW-1185">Reference proteome</keyword>
<evidence type="ECO:0000256" key="4">
    <source>
        <dbReference type="ARBA" id="ARBA00023163"/>
    </source>
</evidence>
<sequence length="143" mass="16430">MSGVIQLLEKTEITNSEWEVMRIVWTLGETTSSQLIDILSNKMDWSASTIKTLLSRLCDKEFLGIKKDGRKNIYYSAIKEQAAYDMSVKRVFESMCCMHYGETLHDVIESIELSKSDIDSIIDVLKKKRDTAPEEVHCKCLEE</sequence>
<keyword evidence="2" id="KW-0805">Transcription regulation</keyword>
<name>A0A0M9DD74_9LACO</name>